<evidence type="ECO:0000313" key="2">
    <source>
        <dbReference type="Proteomes" id="UP000265520"/>
    </source>
</evidence>
<proteinExistence type="predicted"/>
<organism evidence="1 2">
    <name type="scientific">Trifolium medium</name>
    <dbReference type="NCBI Taxonomy" id="97028"/>
    <lineage>
        <taxon>Eukaryota</taxon>
        <taxon>Viridiplantae</taxon>
        <taxon>Streptophyta</taxon>
        <taxon>Embryophyta</taxon>
        <taxon>Tracheophyta</taxon>
        <taxon>Spermatophyta</taxon>
        <taxon>Magnoliopsida</taxon>
        <taxon>eudicotyledons</taxon>
        <taxon>Gunneridae</taxon>
        <taxon>Pentapetalae</taxon>
        <taxon>rosids</taxon>
        <taxon>fabids</taxon>
        <taxon>Fabales</taxon>
        <taxon>Fabaceae</taxon>
        <taxon>Papilionoideae</taxon>
        <taxon>50 kb inversion clade</taxon>
        <taxon>NPAAA clade</taxon>
        <taxon>Hologalegina</taxon>
        <taxon>IRL clade</taxon>
        <taxon>Trifolieae</taxon>
        <taxon>Trifolium</taxon>
    </lineage>
</organism>
<comment type="caution">
    <text evidence="1">The sequence shown here is derived from an EMBL/GenBank/DDBJ whole genome shotgun (WGS) entry which is preliminary data.</text>
</comment>
<reference evidence="1 2" key="1">
    <citation type="journal article" date="2018" name="Front. Plant Sci.">
        <title>Red Clover (Trifolium pratense) and Zigzag Clover (T. medium) - A Picture of Genomic Similarities and Differences.</title>
        <authorList>
            <person name="Dluhosova J."/>
            <person name="Istvanek J."/>
            <person name="Nedelnik J."/>
            <person name="Repkova J."/>
        </authorList>
    </citation>
    <scope>NUCLEOTIDE SEQUENCE [LARGE SCALE GENOMIC DNA]</scope>
    <source>
        <strain evidence="2">cv. 10/8</strain>
        <tissue evidence="1">Leaf</tissue>
    </source>
</reference>
<dbReference type="EMBL" id="LXQA010495511">
    <property type="protein sequence ID" value="MCI55387.1"/>
    <property type="molecule type" value="Genomic_DNA"/>
</dbReference>
<sequence>MAEPPPQSARPPAI</sequence>
<dbReference type="Proteomes" id="UP000265520">
    <property type="component" value="Unassembled WGS sequence"/>
</dbReference>
<keyword evidence="2" id="KW-1185">Reference proteome</keyword>
<feature type="non-terminal residue" evidence="1">
    <location>
        <position position="14"/>
    </location>
</feature>
<protein>
    <submittedName>
        <fullName evidence="1">Uncharacterized protein</fullName>
    </submittedName>
</protein>
<name>A0A392T4T0_9FABA</name>
<accession>A0A392T4T0</accession>
<evidence type="ECO:0000313" key="1">
    <source>
        <dbReference type="EMBL" id="MCI55387.1"/>
    </source>
</evidence>